<protein>
    <submittedName>
        <fullName evidence="1">Uncharacterized protein</fullName>
    </submittedName>
</protein>
<dbReference type="Proteomes" id="UP000006038">
    <property type="component" value="Chromosome 8"/>
</dbReference>
<name>J3MPM2_ORYBR</name>
<reference evidence="1" key="1">
    <citation type="journal article" date="2013" name="Nat. Commun.">
        <title>Whole-genome sequencing of Oryza brachyantha reveals mechanisms underlying Oryza genome evolution.</title>
        <authorList>
            <person name="Chen J."/>
            <person name="Huang Q."/>
            <person name="Gao D."/>
            <person name="Wang J."/>
            <person name="Lang Y."/>
            <person name="Liu T."/>
            <person name="Li B."/>
            <person name="Bai Z."/>
            <person name="Luis Goicoechea J."/>
            <person name="Liang C."/>
            <person name="Chen C."/>
            <person name="Zhang W."/>
            <person name="Sun S."/>
            <person name="Liao Y."/>
            <person name="Zhang X."/>
            <person name="Yang L."/>
            <person name="Song C."/>
            <person name="Wang M."/>
            <person name="Shi J."/>
            <person name="Liu G."/>
            <person name="Liu J."/>
            <person name="Zhou H."/>
            <person name="Zhou W."/>
            <person name="Yu Q."/>
            <person name="An N."/>
            <person name="Chen Y."/>
            <person name="Cai Q."/>
            <person name="Wang B."/>
            <person name="Liu B."/>
            <person name="Min J."/>
            <person name="Huang Y."/>
            <person name="Wu H."/>
            <person name="Li Z."/>
            <person name="Zhang Y."/>
            <person name="Yin Y."/>
            <person name="Song W."/>
            <person name="Jiang J."/>
            <person name="Jackson S.A."/>
            <person name="Wing R.A."/>
            <person name="Wang J."/>
            <person name="Chen M."/>
        </authorList>
    </citation>
    <scope>NUCLEOTIDE SEQUENCE [LARGE SCALE GENOMIC DNA]</scope>
    <source>
        <strain evidence="1">cv. IRGC 101232</strain>
    </source>
</reference>
<dbReference type="AlphaFoldDB" id="J3MPM2"/>
<accession>J3MPM2</accession>
<dbReference type="EnsemblPlants" id="OB08G10510.1">
    <property type="protein sequence ID" value="OB08G10510.1"/>
    <property type="gene ID" value="OB08G10510"/>
</dbReference>
<keyword evidence="2" id="KW-1185">Reference proteome</keyword>
<evidence type="ECO:0000313" key="2">
    <source>
        <dbReference type="Proteomes" id="UP000006038"/>
    </source>
</evidence>
<reference evidence="1" key="2">
    <citation type="submission" date="2013-04" db="UniProtKB">
        <authorList>
            <consortium name="EnsemblPlants"/>
        </authorList>
    </citation>
    <scope>IDENTIFICATION</scope>
</reference>
<organism evidence="1">
    <name type="scientific">Oryza brachyantha</name>
    <name type="common">malo sina</name>
    <dbReference type="NCBI Taxonomy" id="4533"/>
    <lineage>
        <taxon>Eukaryota</taxon>
        <taxon>Viridiplantae</taxon>
        <taxon>Streptophyta</taxon>
        <taxon>Embryophyta</taxon>
        <taxon>Tracheophyta</taxon>
        <taxon>Spermatophyta</taxon>
        <taxon>Magnoliopsida</taxon>
        <taxon>Liliopsida</taxon>
        <taxon>Poales</taxon>
        <taxon>Poaceae</taxon>
        <taxon>BOP clade</taxon>
        <taxon>Oryzoideae</taxon>
        <taxon>Oryzeae</taxon>
        <taxon>Oryzinae</taxon>
        <taxon>Oryza</taxon>
    </lineage>
</organism>
<dbReference type="Gramene" id="OB08G10510.1">
    <property type="protein sequence ID" value="OB08G10510.1"/>
    <property type="gene ID" value="OB08G10510"/>
</dbReference>
<dbReference type="HOGENOM" id="CLU_3130401_0_0_1"/>
<sequence length="50" mass="6032">IHKYYNLYLQKMERKLGQQLPDTKARRKDIVGCRRGAEHRLSLMPNDRFS</sequence>
<evidence type="ECO:0000313" key="1">
    <source>
        <dbReference type="EnsemblPlants" id="OB08G10510.1"/>
    </source>
</evidence>
<proteinExistence type="predicted"/>